<evidence type="ECO:0000256" key="2">
    <source>
        <dbReference type="ARBA" id="ARBA00023306"/>
    </source>
</evidence>
<dbReference type="GO" id="GO:0000076">
    <property type="term" value="P:DNA replication checkpoint signaling"/>
    <property type="evidence" value="ECO:0007669"/>
    <property type="project" value="TreeGrafter"/>
</dbReference>
<gene>
    <name evidence="4" type="ORF">OVA965_LOCUS991</name>
    <name evidence="5" type="ORF">TMI583_LOCUS992</name>
</gene>
<proteinExistence type="inferred from homology"/>
<dbReference type="Gene3D" id="1.10.10.1420">
    <property type="entry name" value="DNA replication factor Cdt1, C-terminal WH domain"/>
    <property type="match status" value="1"/>
</dbReference>
<accession>A0A8S2GFT5</accession>
<evidence type="ECO:0000313" key="4">
    <source>
        <dbReference type="EMBL" id="CAF0733719.1"/>
    </source>
</evidence>
<dbReference type="PANTHER" id="PTHR28637">
    <property type="entry name" value="DNA REPLICATION FACTOR CDT1"/>
    <property type="match status" value="1"/>
</dbReference>
<protein>
    <recommendedName>
        <fullName evidence="3">CDT1 Geminin-binding domain-containing protein</fullName>
    </recommendedName>
</protein>
<dbReference type="Proteomes" id="UP000677228">
    <property type="component" value="Unassembled WGS sequence"/>
</dbReference>
<dbReference type="AlphaFoldDB" id="A0A8S2GFT5"/>
<dbReference type="Proteomes" id="UP000682733">
    <property type="component" value="Unassembled WGS sequence"/>
</dbReference>
<keyword evidence="2" id="KW-0131">Cell cycle</keyword>
<dbReference type="PANTHER" id="PTHR28637:SF1">
    <property type="entry name" value="DNA REPLICATION FACTOR CDT1"/>
    <property type="match status" value="1"/>
</dbReference>
<evidence type="ECO:0000313" key="6">
    <source>
        <dbReference type="Proteomes" id="UP000682733"/>
    </source>
</evidence>
<evidence type="ECO:0000313" key="5">
    <source>
        <dbReference type="EMBL" id="CAF3509931.1"/>
    </source>
</evidence>
<dbReference type="EMBL" id="CAJOBA010000163">
    <property type="protein sequence ID" value="CAF3509931.1"/>
    <property type="molecule type" value="Genomic_DNA"/>
</dbReference>
<dbReference type="GO" id="GO:0005634">
    <property type="term" value="C:nucleus"/>
    <property type="evidence" value="ECO:0007669"/>
    <property type="project" value="TreeGrafter"/>
</dbReference>
<dbReference type="InterPro" id="IPR014939">
    <property type="entry name" value="CDT1_Gemini-bd-like"/>
</dbReference>
<comment type="caution">
    <text evidence="5">The sequence shown here is derived from an EMBL/GenBank/DDBJ whole genome shotgun (WGS) entry which is preliminary data.</text>
</comment>
<organism evidence="5 6">
    <name type="scientific">Didymodactylos carnosus</name>
    <dbReference type="NCBI Taxonomy" id="1234261"/>
    <lineage>
        <taxon>Eukaryota</taxon>
        <taxon>Metazoa</taxon>
        <taxon>Spiralia</taxon>
        <taxon>Gnathifera</taxon>
        <taxon>Rotifera</taxon>
        <taxon>Eurotatoria</taxon>
        <taxon>Bdelloidea</taxon>
        <taxon>Philodinida</taxon>
        <taxon>Philodinidae</taxon>
        <taxon>Didymodactylos</taxon>
    </lineage>
</organism>
<dbReference type="Pfam" id="PF16679">
    <property type="entry name" value="CDT1_C"/>
    <property type="match status" value="1"/>
</dbReference>
<feature type="domain" description="CDT1 Geminin-binding" evidence="3">
    <location>
        <begin position="227"/>
        <end position="394"/>
    </location>
</feature>
<dbReference type="GO" id="GO:0071163">
    <property type="term" value="P:DNA replication preinitiation complex assembly"/>
    <property type="evidence" value="ECO:0007669"/>
    <property type="project" value="InterPro"/>
</dbReference>
<dbReference type="CDD" id="cd08674">
    <property type="entry name" value="Cdt1_m"/>
    <property type="match status" value="1"/>
</dbReference>
<dbReference type="InterPro" id="IPR045173">
    <property type="entry name" value="Cdt1"/>
</dbReference>
<dbReference type="GO" id="GO:0030174">
    <property type="term" value="P:regulation of DNA-templated DNA replication initiation"/>
    <property type="evidence" value="ECO:0007669"/>
    <property type="project" value="InterPro"/>
</dbReference>
<evidence type="ECO:0000259" key="3">
    <source>
        <dbReference type="SMART" id="SM01075"/>
    </source>
</evidence>
<comment type="similarity">
    <text evidence="1">Belongs to the Cdt1 family.</text>
</comment>
<dbReference type="SUPFAM" id="SSF46785">
    <property type="entry name" value="Winged helix' DNA-binding domain"/>
    <property type="match status" value="1"/>
</dbReference>
<dbReference type="SMART" id="SM01075">
    <property type="entry name" value="CDT1"/>
    <property type="match status" value="1"/>
</dbReference>
<dbReference type="GO" id="GO:0003677">
    <property type="term" value="F:DNA binding"/>
    <property type="evidence" value="ECO:0007669"/>
    <property type="project" value="InterPro"/>
</dbReference>
<name>A0A8S2GFT5_9BILA</name>
<dbReference type="InterPro" id="IPR032054">
    <property type="entry name" value="Cdt1_C"/>
</dbReference>
<dbReference type="InterPro" id="IPR038090">
    <property type="entry name" value="Cdt1_C_WH_dom_sf"/>
</dbReference>
<dbReference type="InterPro" id="IPR036390">
    <property type="entry name" value="WH_DNA-bd_sf"/>
</dbReference>
<dbReference type="GO" id="GO:0000278">
    <property type="term" value="P:mitotic cell cycle"/>
    <property type="evidence" value="ECO:0007669"/>
    <property type="project" value="TreeGrafter"/>
</dbReference>
<dbReference type="Pfam" id="PF08839">
    <property type="entry name" value="CDT1"/>
    <property type="match status" value="1"/>
</dbReference>
<reference evidence="5" key="1">
    <citation type="submission" date="2021-02" db="EMBL/GenBank/DDBJ databases">
        <authorList>
            <person name="Nowell W R."/>
        </authorList>
    </citation>
    <scope>NUCLEOTIDE SEQUENCE</scope>
</reference>
<dbReference type="EMBL" id="CAJNOK010000163">
    <property type="protein sequence ID" value="CAF0733719.1"/>
    <property type="molecule type" value="Genomic_DNA"/>
</dbReference>
<evidence type="ECO:0000256" key="1">
    <source>
        <dbReference type="ARBA" id="ARBA00008356"/>
    </source>
</evidence>
<dbReference type="GO" id="GO:0070182">
    <property type="term" value="F:DNA polymerase binding"/>
    <property type="evidence" value="ECO:0007669"/>
    <property type="project" value="TreeGrafter"/>
</dbReference>
<sequence>MIQSALTDYYTKRRLSNTFDRPIKKAKIELDIIDEKPLSSSLLIDPLLKNQPYQAEVSKPLSTLDGQSTLTNWCKKQNITQEESKFIEMPTKEQETLLEKKLPQSPLKFIRPLSLSKSILNGNYVQLREKLLEDENLDEIRERVKTFNKDLQKYRQKYGSFNRSPLSSPIKKSPLKHSPIKHSPFKTVTLQSPIRNQTPLKKNISSIPAYQRFQNLANKSCSADLILPYKYKLLFEQYKHVDFLVCHTHNQQGICTFLKVKELIQQKTKKNFELSTLGKMKTVCPNMYEFRQEKIQLPTLSPVKLKYELTIYPCLIDLDINNDRLKSIQIDASMIVERLTRFRLKLIDIVKSFHRKFLATLCPAVNIPEENLIRWHPEFDLENIPDIDVADLPVAPDAVEKKNIATTIDLLAHAQTTKSERVKRALFNIFDNKSSSDINIVSLPPTSVPDSKTLSSISASLVEKIRLKEKEKLCLHMIDNNGNKQTTLDLLHRLQQSIEIIQQYFILERQISVDIDRVCKQLRDCHTSNLSYAQCMESILYLTSHFNEWLSLIKCRGKEYVKINRQKSINTIIENIQKQIKELTT</sequence>